<keyword evidence="3" id="KW-1185">Reference proteome</keyword>
<dbReference type="EMBL" id="NEXX01000004">
    <property type="protein sequence ID" value="OUY06622.1"/>
    <property type="molecule type" value="Genomic_DNA"/>
</dbReference>
<gene>
    <name evidence="2" type="ORF">CAP51_11870</name>
</gene>
<evidence type="ECO:0000313" key="2">
    <source>
        <dbReference type="EMBL" id="OUY06622.1"/>
    </source>
</evidence>
<name>A0A1Z9YWL5_9GAMM</name>
<feature type="chain" id="PRO_5012758276" evidence="1">
    <location>
        <begin position="21"/>
        <end position="165"/>
    </location>
</feature>
<evidence type="ECO:0000313" key="3">
    <source>
        <dbReference type="Proteomes" id="UP000196536"/>
    </source>
</evidence>
<accession>A0A1Z9YWL5</accession>
<dbReference type="AlphaFoldDB" id="A0A1Z9YWL5"/>
<proteinExistence type="predicted"/>
<dbReference type="Proteomes" id="UP000196536">
    <property type="component" value="Unassembled WGS sequence"/>
</dbReference>
<feature type="signal peptide" evidence="1">
    <location>
        <begin position="1"/>
        <end position="20"/>
    </location>
</feature>
<comment type="caution">
    <text evidence="2">The sequence shown here is derived from an EMBL/GenBank/DDBJ whole genome shotgun (WGS) entry which is preliminary data.</text>
</comment>
<sequence length="165" mass="19044">MSRGLILTSLIVLVSSNLYAKEDNRYAYCTVTMSEKNKLYPSEDYAVLFSKIFKVRVDTLDPNVSRVELAGQFVNSLYKNIDGDGSLYDRYVKKYNFGGVIRQGCNFDNSTFEKAKTAYDIEHKSLMKKSRHYSEKKPCEFVGIVNWAYKDQPLYPNTNSLDYCE</sequence>
<organism evidence="2 3">
    <name type="scientific">Acinetobacter populi</name>
    <dbReference type="NCBI Taxonomy" id="1582270"/>
    <lineage>
        <taxon>Bacteria</taxon>
        <taxon>Pseudomonadati</taxon>
        <taxon>Pseudomonadota</taxon>
        <taxon>Gammaproteobacteria</taxon>
        <taxon>Moraxellales</taxon>
        <taxon>Moraxellaceae</taxon>
        <taxon>Acinetobacter</taxon>
    </lineage>
</organism>
<protein>
    <submittedName>
        <fullName evidence="2">Uncharacterized protein</fullName>
    </submittedName>
</protein>
<evidence type="ECO:0000256" key="1">
    <source>
        <dbReference type="SAM" id="SignalP"/>
    </source>
</evidence>
<dbReference type="RefSeq" id="WP_087620979.1">
    <property type="nucleotide sequence ID" value="NZ_NEXX01000004.1"/>
</dbReference>
<reference evidence="2 3" key="1">
    <citation type="submission" date="2017-05" db="EMBL/GenBank/DDBJ databases">
        <title>Acinetobacter populi ANC 5415 (= PBJ7), whole genome shotgun sequencing project.</title>
        <authorList>
            <person name="Nemec A."/>
            <person name="Radolfova-Krizova L."/>
        </authorList>
    </citation>
    <scope>NUCLEOTIDE SEQUENCE [LARGE SCALE GENOMIC DNA]</scope>
    <source>
        <strain evidence="2 3">PBJ7</strain>
    </source>
</reference>
<keyword evidence="1" id="KW-0732">Signal</keyword>